<dbReference type="PROSITE" id="PS00036">
    <property type="entry name" value="BZIP_BASIC"/>
    <property type="match status" value="1"/>
</dbReference>
<evidence type="ECO:0000259" key="2">
    <source>
        <dbReference type="PROSITE" id="PS50217"/>
    </source>
</evidence>
<dbReference type="SMART" id="SM00338">
    <property type="entry name" value="BRLZ"/>
    <property type="match status" value="1"/>
</dbReference>
<evidence type="ECO:0000256" key="1">
    <source>
        <dbReference type="SAM" id="MobiDB-lite"/>
    </source>
</evidence>
<dbReference type="Pfam" id="PF00170">
    <property type="entry name" value="bZIP_1"/>
    <property type="match status" value="1"/>
</dbReference>
<protein>
    <recommendedName>
        <fullName evidence="2">BZIP domain-containing protein</fullName>
    </recommendedName>
</protein>
<feature type="compositionally biased region" description="Low complexity" evidence="1">
    <location>
        <begin position="167"/>
        <end position="190"/>
    </location>
</feature>
<dbReference type="InterPro" id="IPR046347">
    <property type="entry name" value="bZIP_sf"/>
</dbReference>
<dbReference type="Gene3D" id="1.20.5.170">
    <property type="match status" value="1"/>
</dbReference>
<dbReference type="PROSITE" id="PS50217">
    <property type="entry name" value="BZIP"/>
    <property type="match status" value="1"/>
</dbReference>
<dbReference type="SUPFAM" id="SSF57959">
    <property type="entry name" value="Leucine zipper domain"/>
    <property type="match status" value="1"/>
</dbReference>
<name>A0ABY8URV1_TETOB</name>
<reference evidence="3 4" key="1">
    <citation type="submission" date="2023-05" db="EMBL/GenBank/DDBJ databases">
        <title>A 100% complete, gapless, phased diploid assembly of the Scenedesmus obliquus UTEX 3031 genome.</title>
        <authorList>
            <person name="Biondi T.C."/>
            <person name="Hanschen E.R."/>
            <person name="Kwon T."/>
            <person name="Eng W."/>
            <person name="Kruse C.P.S."/>
            <person name="Koehler S.I."/>
            <person name="Kunde Y."/>
            <person name="Gleasner C.D."/>
            <person name="You Mak K.T."/>
            <person name="Polle J."/>
            <person name="Hovde B.T."/>
            <person name="Starkenburg S.R."/>
        </authorList>
    </citation>
    <scope>NUCLEOTIDE SEQUENCE [LARGE SCALE GENOMIC DNA]</scope>
    <source>
        <strain evidence="3 4">DOE0152z</strain>
    </source>
</reference>
<organism evidence="3 4">
    <name type="scientific">Tetradesmus obliquus</name>
    <name type="common">Green alga</name>
    <name type="synonym">Acutodesmus obliquus</name>
    <dbReference type="NCBI Taxonomy" id="3088"/>
    <lineage>
        <taxon>Eukaryota</taxon>
        <taxon>Viridiplantae</taxon>
        <taxon>Chlorophyta</taxon>
        <taxon>core chlorophytes</taxon>
        <taxon>Chlorophyceae</taxon>
        <taxon>CS clade</taxon>
        <taxon>Sphaeropleales</taxon>
        <taxon>Scenedesmaceae</taxon>
        <taxon>Tetradesmus</taxon>
    </lineage>
</organism>
<gene>
    <name evidence="3" type="ORF">OEZ85_013500</name>
</gene>
<feature type="compositionally biased region" description="Basic and acidic residues" evidence="1">
    <location>
        <begin position="154"/>
        <end position="163"/>
    </location>
</feature>
<dbReference type="InterPro" id="IPR004827">
    <property type="entry name" value="bZIP"/>
</dbReference>
<dbReference type="EMBL" id="CP126224">
    <property type="protein sequence ID" value="WIA23840.1"/>
    <property type="molecule type" value="Genomic_DNA"/>
</dbReference>
<feature type="region of interest" description="Disordered" evidence="1">
    <location>
        <begin position="149"/>
        <end position="190"/>
    </location>
</feature>
<proteinExistence type="predicted"/>
<feature type="region of interest" description="Disordered" evidence="1">
    <location>
        <begin position="1"/>
        <end position="36"/>
    </location>
</feature>
<keyword evidence="4" id="KW-1185">Reference proteome</keyword>
<dbReference type="Proteomes" id="UP001244341">
    <property type="component" value="Chromosome 17b"/>
</dbReference>
<evidence type="ECO:0000313" key="3">
    <source>
        <dbReference type="EMBL" id="WIA23840.1"/>
    </source>
</evidence>
<accession>A0ABY8URV1</accession>
<feature type="domain" description="BZIP" evidence="2">
    <location>
        <begin position="14"/>
        <end position="64"/>
    </location>
</feature>
<evidence type="ECO:0000313" key="4">
    <source>
        <dbReference type="Proteomes" id="UP001244341"/>
    </source>
</evidence>
<sequence>MSDRRGAKASSDEAMKAEMRRFKNREAARRVRERKSTMLNTYKSQVDDLKRENQKLLQIIQQLQTGRPALAPDEVPLARGCGCCGDEECEECEGIRVTMLSSSSFPLVTTPGPKPKPLTLQDLGLPGVASAQGEAGHKASSSTGFAAAGGRLLAKGEPKEALSGHHLQQQQQQQMLGTQQQRQQRLMLQA</sequence>